<feature type="domain" description="DUF4365" evidence="1">
    <location>
        <begin position="14"/>
        <end position="143"/>
    </location>
</feature>
<dbReference type="EMBL" id="FQUS01000022">
    <property type="protein sequence ID" value="SHG24863.1"/>
    <property type="molecule type" value="Genomic_DNA"/>
</dbReference>
<keyword evidence="3" id="KW-1185">Reference proteome</keyword>
<organism evidence="2 3">
    <name type="scientific">Fodinibius roseus</name>
    <dbReference type="NCBI Taxonomy" id="1194090"/>
    <lineage>
        <taxon>Bacteria</taxon>
        <taxon>Pseudomonadati</taxon>
        <taxon>Balneolota</taxon>
        <taxon>Balneolia</taxon>
        <taxon>Balneolales</taxon>
        <taxon>Balneolaceae</taxon>
        <taxon>Fodinibius</taxon>
    </lineage>
</organism>
<dbReference type="STRING" id="1194090.SAMN05443144_12278"/>
<dbReference type="OrthoDB" id="974896at2"/>
<dbReference type="AlphaFoldDB" id="A0A1M5IAR0"/>
<proteinExistence type="predicted"/>
<name>A0A1M5IAR0_9BACT</name>
<gene>
    <name evidence="2" type="ORF">SAMN05443144_12278</name>
</gene>
<sequence>MGKIVNESHIVGKEGVNAFERYCLEHKPTILWREENVNDFGIDGEVELTRVNERGKEEVTGKIIKVQIKSSKYSSYIFNEDDTSFKFRAKSQDYEYWENHNLDVVLVYYDANNKKLYGKKITPLQKEKFKKTVPIEFSKKENLLRREENNFTSKFGDHLLPRLEFGVNNKLISNIFPLVETPKSVYVYKSKYKNFNKILKLTKGHGFPIISLRSDEIVLITKPTNYSYFNNNIIKKKIGEYRYEDFINDKENRKRIVEIYRKLFGSYCNERGIGYNKKFRRYYFLKNADKKNRKESYEPRLSKQDSVERSVVKFMNYYGINFYKHDGFSTYFLYINDRIYITIIPRLLYTEDGEKPLDDKKLVTKLAGYIKSRKFNNHVVNDLYFLFKYLSKGGNRIYVANFGNCKFCIGKSMNFEVNYGIRKKKNEESSIIDESDTQKELFE</sequence>
<dbReference type="InterPro" id="IPR025375">
    <property type="entry name" value="DUF4365"/>
</dbReference>
<dbReference type="RefSeq" id="WP_073067332.1">
    <property type="nucleotide sequence ID" value="NZ_FQUS01000022.1"/>
</dbReference>
<dbReference type="Pfam" id="PF14280">
    <property type="entry name" value="DUF4365"/>
    <property type="match status" value="1"/>
</dbReference>
<dbReference type="Proteomes" id="UP000184041">
    <property type="component" value="Unassembled WGS sequence"/>
</dbReference>
<evidence type="ECO:0000313" key="3">
    <source>
        <dbReference type="Proteomes" id="UP000184041"/>
    </source>
</evidence>
<protein>
    <recommendedName>
        <fullName evidence="1">DUF4365 domain-containing protein</fullName>
    </recommendedName>
</protein>
<evidence type="ECO:0000313" key="2">
    <source>
        <dbReference type="EMBL" id="SHG24863.1"/>
    </source>
</evidence>
<evidence type="ECO:0000259" key="1">
    <source>
        <dbReference type="Pfam" id="PF14280"/>
    </source>
</evidence>
<reference evidence="2 3" key="1">
    <citation type="submission" date="2016-11" db="EMBL/GenBank/DDBJ databases">
        <authorList>
            <person name="Jaros S."/>
            <person name="Januszkiewicz K."/>
            <person name="Wedrychowicz H."/>
        </authorList>
    </citation>
    <scope>NUCLEOTIDE SEQUENCE [LARGE SCALE GENOMIC DNA]</scope>
    <source>
        <strain evidence="2 3">DSM 21986</strain>
    </source>
</reference>
<accession>A0A1M5IAR0</accession>